<keyword evidence="3" id="KW-1185">Reference proteome</keyword>
<feature type="compositionally biased region" description="Pro residues" evidence="1">
    <location>
        <begin position="1"/>
        <end position="11"/>
    </location>
</feature>
<evidence type="ECO:0000256" key="1">
    <source>
        <dbReference type="SAM" id="MobiDB-lite"/>
    </source>
</evidence>
<organism evidence="2 3">
    <name type="scientific">Comamonas serinivorans</name>
    <dbReference type="NCBI Taxonomy" id="1082851"/>
    <lineage>
        <taxon>Bacteria</taxon>
        <taxon>Pseudomonadati</taxon>
        <taxon>Pseudomonadota</taxon>
        <taxon>Betaproteobacteria</taxon>
        <taxon>Burkholderiales</taxon>
        <taxon>Comamonadaceae</taxon>
        <taxon>Comamonas</taxon>
    </lineage>
</organism>
<evidence type="ECO:0008006" key="4">
    <source>
        <dbReference type="Google" id="ProtNLM"/>
    </source>
</evidence>
<gene>
    <name evidence="2" type="ORF">CCO03_12790</name>
</gene>
<accession>A0A1Y0EPP3</accession>
<name>A0A1Y0EPP3_9BURK</name>
<sequence>MGPDAVPPAAPPVSGERMPLPESARQLAAATVGPVAGQGKSGAVTSPLEPGVMLRRASGQPEARTAQPGGGRTVPGGVPLTGLAEADLADAVTRLILRSDFQDKLAEAVATVVAQQVHAQLSGQVASLAAKLPELVAQSVQQAISDALRKA</sequence>
<dbReference type="EMBL" id="CP021455">
    <property type="protein sequence ID" value="ARU05448.1"/>
    <property type="molecule type" value="Genomic_DNA"/>
</dbReference>
<dbReference type="AlphaFoldDB" id="A0A1Y0EPP3"/>
<evidence type="ECO:0000313" key="2">
    <source>
        <dbReference type="EMBL" id="ARU05448.1"/>
    </source>
</evidence>
<dbReference type="KEGG" id="cser:CCO03_12790"/>
<proteinExistence type="predicted"/>
<feature type="region of interest" description="Disordered" evidence="1">
    <location>
        <begin position="1"/>
        <end position="49"/>
    </location>
</feature>
<dbReference type="Proteomes" id="UP000196138">
    <property type="component" value="Chromosome"/>
</dbReference>
<reference evidence="2 3" key="1">
    <citation type="submission" date="2017-05" db="EMBL/GenBank/DDBJ databases">
        <authorList>
            <person name="Song R."/>
            <person name="Chenine A.L."/>
            <person name="Ruprecht R.M."/>
        </authorList>
    </citation>
    <scope>NUCLEOTIDE SEQUENCE [LARGE SCALE GENOMIC DNA]</scope>
    <source>
        <strain evidence="2 3">DSM 26136</strain>
    </source>
</reference>
<evidence type="ECO:0000313" key="3">
    <source>
        <dbReference type="Proteomes" id="UP000196138"/>
    </source>
</evidence>
<protein>
    <recommendedName>
        <fullName evidence="4">DUF2486 domain-containing protein</fullName>
    </recommendedName>
</protein>